<dbReference type="Pfam" id="PF17765">
    <property type="entry name" value="MLTR_LBD"/>
    <property type="match status" value="1"/>
</dbReference>
<evidence type="ECO:0000313" key="4">
    <source>
        <dbReference type="Proteomes" id="UP000238083"/>
    </source>
</evidence>
<evidence type="ECO:0000313" key="3">
    <source>
        <dbReference type="EMBL" id="PRY15947.1"/>
    </source>
</evidence>
<comment type="caution">
    <text evidence="3">The sequence shown here is derived from an EMBL/GenBank/DDBJ whole genome shotgun (WGS) entry which is preliminary data.</text>
</comment>
<dbReference type="Pfam" id="PF13560">
    <property type="entry name" value="HTH_31"/>
    <property type="match status" value="1"/>
</dbReference>
<dbReference type="GO" id="GO:0003677">
    <property type="term" value="F:DNA binding"/>
    <property type="evidence" value="ECO:0007669"/>
    <property type="project" value="InterPro"/>
</dbReference>
<keyword evidence="4" id="KW-1185">Reference proteome</keyword>
<sequence>MSEPMSTPTSAPTSASADRRASRRELGAFLRARREGSDPVALGLPRTARRRTPGLRREELATLAGISATWYASLEQGRDVQPSDDVLAAVAEALRLDPVAREHLFTLAGGRTAPAAPEVLAPEVAAVPALLGPAPSYVTGRTTDVLAWNAAAAEFFPGFLDRADGTGRVPNLACWVFLDPAAREVLVEWIDVAQSVLARVRAAAGRHRGDAAFAALERELRTGSAEADAWWPRYDIAGSGAGTKELRHPVRGRISLSHASFTVAGAPEQVLVVYSPL</sequence>
<accession>A0A2T0R5F3</accession>
<dbReference type="PANTHER" id="PTHR35010:SF2">
    <property type="entry name" value="BLL4672 PROTEIN"/>
    <property type="match status" value="1"/>
</dbReference>
<dbReference type="SUPFAM" id="SSF47413">
    <property type="entry name" value="lambda repressor-like DNA-binding domains"/>
    <property type="match status" value="1"/>
</dbReference>
<protein>
    <submittedName>
        <fullName evidence="3">Helix-turn-helix protein</fullName>
    </submittedName>
</protein>
<dbReference type="InterPro" id="IPR041413">
    <property type="entry name" value="MLTR_LBD"/>
</dbReference>
<dbReference type="PROSITE" id="PS50943">
    <property type="entry name" value="HTH_CROC1"/>
    <property type="match status" value="1"/>
</dbReference>
<evidence type="ECO:0000259" key="2">
    <source>
        <dbReference type="PROSITE" id="PS50943"/>
    </source>
</evidence>
<feature type="domain" description="HTH cro/C1-type" evidence="2">
    <location>
        <begin position="54"/>
        <end position="101"/>
    </location>
</feature>
<dbReference type="Proteomes" id="UP000238083">
    <property type="component" value="Unassembled WGS sequence"/>
</dbReference>
<dbReference type="InterPro" id="IPR010982">
    <property type="entry name" value="Lambda_DNA-bd_dom_sf"/>
</dbReference>
<feature type="region of interest" description="Disordered" evidence="1">
    <location>
        <begin position="1"/>
        <end position="25"/>
    </location>
</feature>
<dbReference type="Gene3D" id="1.10.260.40">
    <property type="entry name" value="lambda repressor-like DNA-binding domains"/>
    <property type="match status" value="1"/>
</dbReference>
<dbReference type="InterPro" id="IPR001387">
    <property type="entry name" value="Cro/C1-type_HTH"/>
</dbReference>
<dbReference type="PANTHER" id="PTHR35010">
    <property type="entry name" value="BLL4672 PROTEIN-RELATED"/>
    <property type="match status" value="1"/>
</dbReference>
<dbReference type="CDD" id="cd00093">
    <property type="entry name" value="HTH_XRE"/>
    <property type="match status" value="1"/>
</dbReference>
<reference evidence="3 4" key="1">
    <citation type="submission" date="2018-03" db="EMBL/GenBank/DDBJ databases">
        <title>Genomic Encyclopedia of Archaeal and Bacterial Type Strains, Phase II (KMG-II): from individual species to whole genera.</title>
        <authorList>
            <person name="Goeker M."/>
        </authorList>
    </citation>
    <scope>NUCLEOTIDE SEQUENCE [LARGE SCALE GENOMIC DNA]</scope>
    <source>
        <strain evidence="3 4">DSM 19711</strain>
    </source>
</reference>
<organism evidence="3 4">
    <name type="scientific">Kineococcus rhizosphaerae</name>
    <dbReference type="NCBI Taxonomy" id="559628"/>
    <lineage>
        <taxon>Bacteria</taxon>
        <taxon>Bacillati</taxon>
        <taxon>Actinomycetota</taxon>
        <taxon>Actinomycetes</taxon>
        <taxon>Kineosporiales</taxon>
        <taxon>Kineosporiaceae</taxon>
        <taxon>Kineococcus</taxon>
    </lineage>
</organism>
<proteinExistence type="predicted"/>
<feature type="compositionally biased region" description="Low complexity" evidence="1">
    <location>
        <begin position="1"/>
        <end position="16"/>
    </location>
</feature>
<gene>
    <name evidence="3" type="ORF">CLV37_104160</name>
</gene>
<dbReference type="SMART" id="SM00530">
    <property type="entry name" value="HTH_XRE"/>
    <property type="match status" value="1"/>
</dbReference>
<evidence type="ECO:0000256" key="1">
    <source>
        <dbReference type="SAM" id="MobiDB-lite"/>
    </source>
</evidence>
<name>A0A2T0R5F3_9ACTN</name>
<dbReference type="AlphaFoldDB" id="A0A2T0R5F3"/>
<dbReference type="EMBL" id="PVZF01000004">
    <property type="protein sequence ID" value="PRY15947.1"/>
    <property type="molecule type" value="Genomic_DNA"/>
</dbReference>
<dbReference type="Gene3D" id="3.30.450.180">
    <property type="match status" value="1"/>
</dbReference>